<dbReference type="AlphaFoldDB" id="V9VTB9"/>
<evidence type="ECO:0000313" key="4">
    <source>
        <dbReference type="Proteomes" id="UP000018780"/>
    </source>
</evidence>
<dbReference type="Proteomes" id="UP000018780">
    <property type="component" value="Chromosome"/>
</dbReference>
<dbReference type="HOGENOM" id="CLU_032787_1_0_5"/>
<evidence type="ECO:0000259" key="1">
    <source>
        <dbReference type="Pfam" id="PF10119"/>
    </source>
</evidence>
<keyword evidence="3" id="KW-0808">Transferase</keyword>
<dbReference type="SUPFAM" id="SSF53335">
    <property type="entry name" value="S-adenosyl-L-methionine-dependent methyltransferases"/>
    <property type="match status" value="1"/>
</dbReference>
<organism evidence="3 4">
    <name type="scientific">Leisingera methylohalidivorans DSM 14336</name>
    <dbReference type="NCBI Taxonomy" id="999552"/>
    <lineage>
        <taxon>Bacteria</taxon>
        <taxon>Pseudomonadati</taxon>
        <taxon>Pseudomonadota</taxon>
        <taxon>Alphaproteobacteria</taxon>
        <taxon>Rhodobacterales</taxon>
        <taxon>Roseobacteraceae</taxon>
        <taxon>Leisingera</taxon>
    </lineage>
</organism>
<dbReference type="EMBL" id="CP006773">
    <property type="protein sequence ID" value="AHD00122.1"/>
    <property type="molecule type" value="Genomic_DNA"/>
</dbReference>
<sequence length="535" mass="58090">MTDWTSGYVAGIDYTHDFHSQLTPALLGFGAMSQGHRHALDGGGITYCELGCGQGFSANLLAAANPHIDFHAMDFSPSHIAGARELAQEAALENVHFHERSFADFDAAPGLPQVFDIIALHGVFSWVSEENRQHITRFISQRLRPGGLVYVSYNAQPGWAAAMPLRRLIAARAEQGSGPLTDRIGEAMAFARQLGAAGAAYFAKNPAAARRLDHMKSMPANYLAHEYFNKDWTPFYFEDLAGELAGAKLNFAGSVHPLDNLDCIRFTPDQQALLDSEGDPDRREGLRDLLLNEHFRTDIFVKGKLAHTPRGEVGAWFATPFALSRPYSGGTLKFQHRGKEVPLKQDHYAPVLKALAKGPATVRSLLDQGVFGAMDWGSISRMLMTLAGTGCITPCLPQEGLAQRAAACRAFNLAVCKRAEDSDTLRFLASPVTGGGVAADRFEQLFLLARSEGHETPAGWAALAWRILAPQGQRLQHDGRVLETEAENLALLGARAGNFAARRLPLFISLGLTLEDTRQDQAQIPAPDKARGAAA</sequence>
<accession>V9VTB9</accession>
<dbReference type="GO" id="GO:0032259">
    <property type="term" value="P:methylation"/>
    <property type="evidence" value="ECO:0007669"/>
    <property type="project" value="UniProtKB-KW"/>
</dbReference>
<proteinExistence type="predicted"/>
<dbReference type="CDD" id="cd02440">
    <property type="entry name" value="AdoMet_MTases"/>
    <property type="match status" value="1"/>
</dbReference>
<dbReference type="Gene3D" id="3.40.50.150">
    <property type="entry name" value="Vaccinia Virus protein VP39"/>
    <property type="match status" value="1"/>
</dbReference>
<dbReference type="Pfam" id="PF13847">
    <property type="entry name" value="Methyltransf_31"/>
    <property type="match status" value="1"/>
</dbReference>
<dbReference type="InterPro" id="IPR029063">
    <property type="entry name" value="SAM-dependent_MTases_sf"/>
</dbReference>
<name>V9VTB9_9RHOB</name>
<dbReference type="PATRIC" id="fig|999552.6.peg.953"/>
<keyword evidence="3" id="KW-0489">Methyltransferase</keyword>
<evidence type="ECO:0000259" key="2">
    <source>
        <dbReference type="Pfam" id="PF13847"/>
    </source>
</evidence>
<dbReference type="STRING" id="999552.METH_04775"/>
<dbReference type="OrthoDB" id="5298787at2"/>
<feature type="domain" description="Methyltransferase" evidence="2">
    <location>
        <begin position="44"/>
        <end position="155"/>
    </location>
</feature>
<protein>
    <submittedName>
        <fullName evidence="3">Methyltransferase type 11</fullName>
    </submittedName>
</protein>
<dbReference type="GO" id="GO:0008168">
    <property type="term" value="F:methyltransferase activity"/>
    <property type="evidence" value="ECO:0007669"/>
    <property type="project" value="UniProtKB-KW"/>
</dbReference>
<feature type="domain" description="Methyltransferase regulatory" evidence="1">
    <location>
        <begin position="220"/>
        <end position="302"/>
    </location>
</feature>
<dbReference type="InterPro" id="IPR025714">
    <property type="entry name" value="Methyltranfer_dom"/>
</dbReference>
<dbReference type="InterPro" id="IPR018773">
    <property type="entry name" value="MeTrfase_reg_dom_prd"/>
</dbReference>
<reference evidence="3 4" key="1">
    <citation type="submission" date="2013-09" db="EMBL/GenBank/DDBJ databases">
        <authorList>
            <consortium name="DOE Joint Genome Institute"/>
            <person name="Klenk H.-P."/>
            <person name="Huntemann M."/>
            <person name="Han J."/>
            <person name="Chen A."/>
            <person name="Kyrpides N."/>
            <person name="Mavromatis K."/>
            <person name="Markowitz V."/>
            <person name="Palaniappan K."/>
            <person name="Ivanova N."/>
            <person name="Schaumberg A."/>
            <person name="Pati A."/>
            <person name="Liolios K."/>
            <person name="Nordberg H.P."/>
            <person name="Cantor M.N."/>
            <person name="Hua S.X."/>
            <person name="Woyke T."/>
        </authorList>
    </citation>
    <scope>NUCLEOTIDE SEQUENCE [LARGE SCALE GENOMIC DNA]</scope>
    <source>
        <strain evidence="3 4">DSM 14336</strain>
    </source>
</reference>
<dbReference type="RefSeq" id="WP_024089246.1">
    <property type="nucleotide sequence ID" value="NC_023135.1"/>
</dbReference>
<dbReference type="KEGG" id="lmd:METH_04775"/>
<gene>
    <name evidence="3" type="ORF">METH_04775</name>
</gene>
<keyword evidence="4" id="KW-1185">Reference proteome</keyword>
<dbReference type="PANTHER" id="PTHR43861">
    <property type="entry name" value="TRANS-ACONITATE 2-METHYLTRANSFERASE-RELATED"/>
    <property type="match status" value="1"/>
</dbReference>
<evidence type="ECO:0000313" key="3">
    <source>
        <dbReference type="EMBL" id="AHD00122.1"/>
    </source>
</evidence>
<dbReference type="Pfam" id="PF10119">
    <property type="entry name" value="MethyTransf_Reg"/>
    <property type="match status" value="1"/>
</dbReference>